<name>A0A5N7B0V8_9EURO</name>
<dbReference type="EMBL" id="ML736276">
    <property type="protein sequence ID" value="KAE8374778.1"/>
    <property type="molecule type" value="Genomic_DNA"/>
</dbReference>
<accession>A0A5N7B0V8</accession>
<reference evidence="2 3" key="1">
    <citation type="submission" date="2019-04" db="EMBL/GenBank/DDBJ databases">
        <title>Friends and foes A comparative genomics studyof 23 Aspergillus species from section Flavi.</title>
        <authorList>
            <consortium name="DOE Joint Genome Institute"/>
            <person name="Kjaerbolling I."/>
            <person name="Vesth T."/>
            <person name="Frisvad J.C."/>
            <person name="Nybo J.L."/>
            <person name="Theobald S."/>
            <person name="Kildgaard S."/>
            <person name="Isbrandt T."/>
            <person name="Kuo A."/>
            <person name="Sato A."/>
            <person name="Lyhne E.K."/>
            <person name="Kogle M.E."/>
            <person name="Wiebenga A."/>
            <person name="Kun R.S."/>
            <person name="Lubbers R.J."/>
            <person name="Makela M.R."/>
            <person name="Barry K."/>
            <person name="Chovatia M."/>
            <person name="Clum A."/>
            <person name="Daum C."/>
            <person name="Haridas S."/>
            <person name="He G."/>
            <person name="LaButti K."/>
            <person name="Lipzen A."/>
            <person name="Mondo S."/>
            <person name="Riley R."/>
            <person name="Salamov A."/>
            <person name="Simmons B.A."/>
            <person name="Magnuson J.K."/>
            <person name="Henrissat B."/>
            <person name="Mortensen U.H."/>
            <person name="Larsen T.O."/>
            <person name="Devries R.P."/>
            <person name="Grigoriev I.V."/>
            <person name="Machida M."/>
            <person name="Baker S.E."/>
            <person name="Andersen M.R."/>
        </authorList>
    </citation>
    <scope>NUCLEOTIDE SEQUENCE [LARGE SCALE GENOMIC DNA]</scope>
    <source>
        <strain evidence="2 3">IBT 29228</strain>
    </source>
</reference>
<protein>
    <submittedName>
        <fullName evidence="2">Uncharacterized protein</fullName>
    </submittedName>
</protein>
<dbReference type="Pfam" id="PF14610">
    <property type="entry name" value="Psg1"/>
    <property type="match status" value="1"/>
</dbReference>
<dbReference type="Proteomes" id="UP000326198">
    <property type="component" value="Unassembled WGS sequence"/>
</dbReference>
<keyword evidence="1" id="KW-1133">Transmembrane helix</keyword>
<dbReference type="AlphaFoldDB" id="A0A5N7B0V8"/>
<sequence length="307" mass="34231">MRWPLAPFPTVIALVATTTALYGYCLGAAIQGANDLGPSVVVGLTEDSQTTARRQRNNASLDDFPVCTHFDGPFVPFCLPQNGTDVVVDATYYVTWNADFYPLNASITVEMRYSNNTVGDSAFTTEKTENSYEYLPLYMHKEWLQGKVQNDLTLYFVELNPASDTRASIQKGPMITLHPKPVEHYKPSPPMAFNKTALCIGLPVSLGIIIVVVADLFFGMWESRRIGLGNAMGSRGKGYEIGKSKSQRLRKSRSKFYHSNTVSASSKYMDDPDLGLSEMVDSDLYNEIERAARLTFRQDSMRLKSWG</sequence>
<evidence type="ECO:0000313" key="3">
    <source>
        <dbReference type="Proteomes" id="UP000326198"/>
    </source>
</evidence>
<evidence type="ECO:0000256" key="1">
    <source>
        <dbReference type="SAM" id="Phobius"/>
    </source>
</evidence>
<organism evidence="2 3">
    <name type="scientific">Aspergillus bertholletiae</name>
    <dbReference type="NCBI Taxonomy" id="1226010"/>
    <lineage>
        <taxon>Eukaryota</taxon>
        <taxon>Fungi</taxon>
        <taxon>Dikarya</taxon>
        <taxon>Ascomycota</taxon>
        <taxon>Pezizomycotina</taxon>
        <taxon>Eurotiomycetes</taxon>
        <taxon>Eurotiomycetidae</taxon>
        <taxon>Eurotiales</taxon>
        <taxon>Aspergillaceae</taxon>
        <taxon>Aspergillus</taxon>
        <taxon>Aspergillus subgen. Circumdati</taxon>
    </lineage>
</organism>
<evidence type="ECO:0000313" key="2">
    <source>
        <dbReference type="EMBL" id="KAE8374778.1"/>
    </source>
</evidence>
<dbReference type="OrthoDB" id="4084551at2759"/>
<proteinExistence type="predicted"/>
<feature type="transmembrane region" description="Helical" evidence="1">
    <location>
        <begin position="200"/>
        <end position="218"/>
    </location>
</feature>
<keyword evidence="3" id="KW-1185">Reference proteome</keyword>
<dbReference type="InterPro" id="IPR028000">
    <property type="entry name" value="Pma1"/>
</dbReference>
<gene>
    <name evidence="2" type="ORF">BDV26DRAFT_300040</name>
</gene>
<keyword evidence="1" id="KW-0472">Membrane</keyword>
<keyword evidence="1" id="KW-0812">Transmembrane</keyword>